<proteinExistence type="predicted"/>
<dbReference type="STRING" id="460265.Mnod_0551"/>
<organism evidence="1 2">
    <name type="scientific">Methylobacterium nodulans (strain LMG 21967 / CNCM I-2342 / ORS 2060)</name>
    <dbReference type="NCBI Taxonomy" id="460265"/>
    <lineage>
        <taxon>Bacteria</taxon>
        <taxon>Pseudomonadati</taxon>
        <taxon>Pseudomonadota</taxon>
        <taxon>Alphaproteobacteria</taxon>
        <taxon>Hyphomicrobiales</taxon>
        <taxon>Methylobacteriaceae</taxon>
        <taxon>Methylobacterium</taxon>
    </lineage>
</organism>
<keyword evidence="2" id="KW-1185">Reference proteome</keyword>
<dbReference type="AlphaFoldDB" id="B8IDL7"/>
<evidence type="ECO:0000313" key="1">
    <source>
        <dbReference type="EMBL" id="ACL55589.1"/>
    </source>
</evidence>
<evidence type="ECO:0000313" key="2">
    <source>
        <dbReference type="Proteomes" id="UP000008207"/>
    </source>
</evidence>
<name>B8IDL7_METNO</name>
<dbReference type="Proteomes" id="UP000008207">
    <property type="component" value="Chromosome"/>
</dbReference>
<gene>
    <name evidence="1" type="ordered locus">Mnod_0551</name>
</gene>
<sequence length="88" mass="9534">MSCRSPRRAYDENGREILPPTIDMLRAEANRTAAVNLLLPARDKEIGLARLVLRASSAPAARSRMPGLYSARSNQQFHVSAEASSPAG</sequence>
<protein>
    <submittedName>
        <fullName evidence="1">Uncharacterized protein</fullName>
    </submittedName>
</protein>
<dbReference type="HOGENOM" id="CLU_2465489_0_0_5"/>
<dbReference type="KEGG" id="mno:Mnod_0551"/>
<reference evidence="1 2" key="1">
    <citation type="submission" date="2009-01" db="EMBL/GenBank/DDBJ databases">
        <title>Complete sequence of chromosome of Methylobacterium nodulans ORS 2060.</title>
        <authorList>
            <consortium name="US DOE Joint Genome Institute"/>
            <person name="Lucas S."/>
            <person name="Copeland A."/>
            <person name="Lapidus A."/>
            <person name="Glavina del Rio T."/>
            <person name="Dalin E."/>
            <person name="Tice H."/>
            <person name="Bruce D."/>
            <person name="Goodwin L."/>
            <person name="Pitluck S."/>
            <person name="Sims D."/>
            <person name="Brettin T."/>
            <person name="Detter J.C."/>
            <person name="Han C."/>
            <person name="Larimer F."/>
            <person name="Land M."/>
            <person name="Hauser L."/>
            <person name="Kyrpides N."/>
            <person name="Ivanova N."/>
            <person name="Marx C.J."/>
            <person name="Richardson P."/>
        </authorList>
    </citation>
    <scope>NUCLEOTIDE SEQUENCE [LARGE SCALE GENOMIC DNA]</scope>
    <source>
        <strain evidence="2">LMG 21967 / CNCM I-2342 / ORS 2060</strain>
    </source>
</reference>
<accession>B8IDL7</accession>
<dbReference type="EMBL" id="CP001349">
    <property type="protein sequence ID" value="ACL55589.1"/>
    <property type="molecule type" value="Genomic_DNA"/>
</dbReference>